<dbReference type="CDD" id="cd15489">
    <property type="entry name" value="PHD_SF"/>
    <property type="match status" value="1"/>
</dbReference>
<protein>
    <recommendedName>
        <fullName evidence="8">Zinc finger PHD-type domain-containing protein</fullName>
    </recommendedName>
</protein>
<name>A0A6J8DHP2_MYTCO</name>
<evidence type="ECO:0000256" key="4">
    <source>
        <dbReference type="SAM" id="Coils"/>
    </source>
</evidence>
<dbReference type="InterPro" id="IPR019786">
    <property type="entry name" value="Zinc_finger_PHD-type_CS"/>
</dbReference>
<dbReference type="InterPro" id="IPR013083">
    <property type="entry name" value="Znf_RING/FYVE/PHD"/>
</dbReference>
<proteinExistence type="predicted"/>
<evidence type="ECO:0000313" key="6">
    <source>
        <dbReference type="EMBL" id="CAC5406520.1"/>
    </source>
</evidence>
<sequence length="375" mass="43307">MSYLCVSLFTSAIVVALMAIYAYDNERRMVEILAKLDRSEGHDSDNNCVLHEPLSDNEEETNPKTLMINEQNEQTNTQSLTDDIQNKIIPKCTTCEQVCDKFVILCSKCTKWTHYKCTCLPSYQLFILTTSSRKYTCESCSKVPQQFKDKWEPIKSNINTENCTKCLNKDDTLEIASRIEMSVVQAITNTHKSCKDDQISLLQSQIEDYKFARGKQLNELSKQLDEIDSKCETDRPYFDSKFENIVKNQHQNIDQKILNLSKENATLKAKLENEKNMCTLTQKIDYITQKQDSLTDALGKISDKTTEMTDTLKTTCEAMLICAKSNETKRDDENNNHVSHKNNTRSPRQPSSRLENNTRQHTQENTYPIYTQNRF</sequence>
<keyword evidence="3" id="KW-0862">Zinc</keyword>
<dbReference type="GO" id="GO:0008270">
    <property type="term" value="F:zinc ion binding"/>
    <property type="evidence" value="ECO:0007669"/>
    <property type="project" value="UniProtKB-KW"/>
</dbReference>
<evidence type="ECO:0000313" key="7">
    <source>
        <dbReference type="Proteomes" id="UP000507470"/>
    </source>
</evidence>
<evidence type="ECO:0000256" key="3">
    <source>
        <dbReference type="ARBA" id="ARBA00022833"/>
    </source>
</evidence>
<feature type="compositionally biased region" description="Polar residues" evidence="5">
    <location>
        <begin position="344"/>
        <end position="355"/>
    </location>
</feature>
<gene>
    <name evidence="6" type="ORF">MCOR_40090</name>
</gene>
<keyword evidence="4" id="KW-0175">Coiled coil</keyword>
<keyword evidence="7" id="KW-1185">Reference proteome</keyword>
<evidence type="ECO:0000256" key="1">
    <source>
        <dbReference type="ARBA" id="ARBA00022723"/>
    </source>
</evidence>
<evidence type="ECO:0000256" key="5">
    <source>
        <dbReference type="SAM" id="MobiDB-lite"/>
    </source>
</evidence>
<dbReference type="PROSITE" id="PS01359">
    <property type="entry name" value="ZF_PHD_1"/>
    <property type="match status" value="1"/>
</dbReference>
<evidence type="ECO:0008006" key="8">
    <source>
        <dbReference type="Google" id="ProtNLM"/>
    </source>
</evidence>
<dbReference type="Gene3D" id="3.30.40.10">
    <property type="entry name" value="Zinc/RING finger domain, C3HC4 (zinc finger)"/>
    <property type="match status" value="1"/>
</dbReference>
<dbReference type="InterPro" id="IPR011011">
    <property type="entry name" value="Znf_FYVE_PHD"/>
</dbReference>
<accession>A0A6J8DHP2</accession>
<dbReference type="EMBL" id="CACVKT020007251">
    <property type="protein sequence ID" value="CAC5406520.1"/>
    <property type="molecule type" value="Genomic_DNA"/>
</dbReference>
<organism evidence="6 7">
    <name type="scientific">Mytilus coruscus</name>
    <name type="common">Sea mussel</name>
    <dbReference type="NCBI Taxonomy" id="42192"/>
    <lineage>
        <taxon>Eukaryota</taxon>
        <taxon>Metazoa</taxon>
        <taxon>Spiralia</taxon>
        <taxon>Lophotrochozoa</taxon>
        <taxon>Mollusca</taxon>
        <taxon>Bivalvia</taxon>
        <taxon>Autobranchia</taxon>
        <taxon>Pteriomorphia</taxon>
        <taxon>Mytilida</taxon>
        <taxon>Mytiloidea</taxon>
        <taxon>Mytilidae</taxon>
        <taxon>Mytilinae</taxon>
        <taxon>Mytilus</taxon>
    </lineage>
</organism>
<evidence type="ECO:0000256" key="2">
    <source>
        <dbReference type="ARBA" id="ARBA00022771"/>
    </source>
</evidence>
<dbReference type="Proteomes" id="UP000507470">
    <property type="component" value="Unassembled WGS sequence"/>
</dbReference>
<feature type="region of interest" description="Disordered" evidence="5">
    <location>
        <begin position="327"/>
        <end position="375"/>
    </location>
</feature>
<feature type="coiled-coil region" evidence="4">
    <location>
        <begin position="250"/>
        <end position="277"/>
    </location>
</feature>
<dbReference type="SUPFAM" id="SSF57903">
    <property type="entry name" value="FYVE/PHD zinc finger"/>
    <property type="match status" value="1"/>
</dbReference>
<dbReference type="AlphaFoldDB" id="A0A6J8DHP2"/>
<keyword evidence="2" id="KW-0863">Zinc-finger</keyword>
<keyword evidence="1" id="KW-0479">Metal-binding</keyword>
<feature type="compositionally biased region" description="Polar residues" evidence="5">
    <location>
        <begin position="363"/>
        <end position="375"/>
    </location>
</feature>
<reference evidence="6 7" key="1">
    <citation type="submission" date="2020-06" db="EMBL/GenBank/DDBJ databases">
        <authorList>
            <person name="Li R."/>
            <person name="Bekaert M."/>
        </authorList>
    </citation>
    <scope>NUCLEOTIDE SEQUENCE [LARGE SCALE GENOMIC DNA]</scope>
    <source>
        <strain evidence="7">wild</strain>
    </source>
</reference>